<evidence type="ECO:0000313" key="4">
    <source>
        <dbReference type="Proteomes" id="UP000215563"/>
    </source>
</evidence>
<proteinExistence type="predicted"/>
<feature type="transmembrane region" description="Helical" evidence="1">
    <location>
        <begin position="530"/>
        <end position="547"/>
    </location>
</feature>
<keyword evidence="1" id="KW-1133">Transmembrane helix</keyword>
<evidence type="ECO:0000313" key="3">
    <source>
        <dbReference type="EMBL" id="OXM47528.1"/>
    </source>
</evidence>
<dbReference type="AlphaFoldDB" id="A0A229RLI0"/>
<evidence type="ECO:0000259" key="2">
    <source>
        <dbReference type="PROSITE" id="PS50837"/>
    </source>
</evidence>
<feature type="transmembrane region" description="Helical" evidence="1">
    <location>
        <begin position="602"/>
        <end position="625"/>
    </location>
</feature>
<dbReference type="EMBL" id="NMQU01000074">
    <property type="protein sequence ID" value="OXM47528.1"/>
    <property type="molecule type" value="Genomic_DNA"/>
</dbReference>
<feature type="transmembrane region" description="Helical" evidence="1">
    <location>
        <begin position="9"/>
        <end position="29"/>
    </location>
</feature>
<dbReference type="SUPFAM" id="SSF52540">
    <property type="entry name" value="P-loop containing nucleoside triphosphate hydrolases"/>
    <property type="match status" value="1"/>
</dbReference>
<dbReference type="PROSITE" id="PS51257">
    <property type="entry name" value="PROKAR_LIPOPROTEIN"/>
    <property type="match status" value="1"/>
</dbReference>
<dbReference type="Gene3D" id="3.40.50.300">
    <property type="entry name" value="P-loop containing nucleotide triphosphate hydrolases"/>
    <property type="match status" value="1"/>
</dbReference>
<feature type="transmembrane region" description="Helical" evidence="1">
    <location>
        <begin position="574"/>
        <end position="596"/>
    </location>
</feature>
<feature type="transmembrane region" description="Helical" evidence="1">
    <location>
        <begin position="437"/>
        <end position="455"/>
    </location>
</feature>
<sequence>MTGGGRSGLLYGLGAVACTGVAVVVGLRLIPGVKVGDVDPVSAVVALLALASALWAGRHAVRTTRMAPVPVAEMAAGLADDVRSREGLARTQLLGQQTRAIDVDFALRPAPAHPAQHARPTGRLTKVVDYYQTLHPQRLVITGPPGAGKTVLALELLLGLLETRGPEQPVPVRIPATLWDTSHPLPEWLVQYLVTAYQQHPRIAQALVNAGLILPVIDGLDEVDTDDTPDHRSRAADVVRALNTYQRGRHAAPMVLTCRTGHYQALTDADAWIHDAALITIDPVDSAKAREFITSRVDNPARWQAVLSTIDHHPGGPLAVGLSTPWRLSLATTVYEQRDPDNSYTRAPADLIRVAATSNHAIREHLLTHFITAAHTAQSDQPPPYTAAQTHRGLAVLAGYLHDNATTGRVLGGVPLSGTDLVLHELWPLAGIYRVRATVPAAIALFSLMAAAILLIDSGFGLSTRQIATFTLPAVSVFLWTGLNWKDVWREPSRIDTAQFRNREGLRDLAVSIVFALTIGYAAGTLFEPAVGLAVGLAAGLVFGLSGRDEDKKPREYAAVFVPWDPQRIIKHDLAAGLGAGLTFGFAFGFVAVNAYGLTSGLTFGLILMLAVVLTCGEVSIRYLALLLFTRAWFKTPALPWRLGRFLRWCYHAGLVRQAGVGYQFRHREFQDHLTHHPQPSKISG</sequence>
<organism evidence="3 4">
    <name type="scientific">Amycolatopsis alba DSM 44262</name>
    <dbReference type="NCBI Taxonomy" id="1125972"/>
    <lineage>
        <taxon>Bacteria</taxon>
        <taxon>Bacillati</taxon>
        <taxon>Actinomycetota</taxon>
        <taxon>Actinomycetes</taxon>
        <taxon>Pseudonocardiales</taxon>
        <taxon>Pseudonocardiaceae</taxon>
        <taxon>Amycolatopsis</taxon>
    </lineage>
</organism>
<comment type="caution">
    <text evidence="3">The sequence shown here is derived from an EMBL/GenBank/DDBJ whole genome shotgun (WGS) entry which is preliminary data.</text>
</comment>
<gene>
    <name evidence="3" type="ORF">CFP75_23890</name>
</gene>
<dbReference type="InterPro" id="IPR027417">
    <property type="entry name" value="P-loop_NTPase"/>
</dbReference>
<keyword evidence="4" id="KW-1185">Reference proteome</keyword>
<reference evidence="3 4" key="1">
    <citation type="submission" date="2017-07" db="EMBL/GenBank/DDBJ databases">
        <title>Amycolatopsis alba DSM 44262 Genome sequencing and assembly.</title>
        <authorList>
            <person name="Kaur N."/>
            <person name="Mayilraj S."/>
        </authorList>
    </citation>
    <scope>NUCLEOTIDE SEQUENCE [LARGE SCALE GENOMIC DNA]</scope>
    <source>
        <strain evidence="3 4">DSM 44262</strain>
    </source>
</reference>
<accession>A0A229RLI0</accession>
<dbReference type="Pfam" id="PF05729">
    <property type="entry name" value="NACHT"/>
    <property type="match status" value="1"/>
</dbReference>
<protein>
    <submittedName>
        <fullName evidence="3">NACHT domain-containing protein</fullName>
    </submittedName>
</protein>
<name>A0A229RLI0_AMYAL</name>
<keyword evidence="1" id="KW-0812">Transmembrane</keyword>
<feature type="domain" description="NACHT" evidence="2">
    <location>
        <begin position="137"/>
        <end position="261"/>
    </location>
</feature>
<feature type="transmembrane region" description="Helical" evidence="1">
    <location>
        <begin position="41"/>
        <end position="57"/>
    </location>
</feature>
<feature type="transmembrane region" description="Helical" evidence="1">
    <location>
        <begin position="467"/>
        <end position="485"/>
    </location>
</feature>
<keyword evidence="1" id="KW-0472">Membrane</keyword>
<feature type="transmembrane region" description="Helical" evidence="1">
    <location>
        <begin position="506"/>
        <end position="524"/>
    </location>
</feature>
<dbReference type="Proteomes" id="UP000215563">
    <property type="component" value="Unassembled WGS sequence"/>
</dbReference>
<evidence type="ECO:0000256" key="1">
    <source>
        <dbReference type="SAM" id="Phobius"/>
    </source>
</evidence>
<dbReference type="InterPro" id="IPR007111">
    <property type="entry name" value="NACHT_NTPase"/>
</dbReference>
<dbReference type="PROSITE" id="PS50837">
    <property type="entry name" value="NACHT"/>
    <property type="match status" value="1"/>
</dbReference>